<reference evidence="3" key="1">
    <citation type="journal article" date="2021" name="PeerJ">
        <title>Extensive microbial diversity within the chicken gut microbiome revealed by metagenomics and culture.</title>
        <authorList>
            <person name="Gilroy R."/>
            <person name="Ravi A."/>
            <person name="Getino M."/>
            <person name="Pursley I."/>
            <person name="Horton D.L."/>
            <person name="Alikhan N.F."/>
            <person name="Baker D."/>
            <person name="Gharbi K."/>
            <person name="Hall N."/>
            <person name="Watson M."/>
            <person name="Adriaenssens E.M."/>
            <person name="Foster-Nyarko E."/>
            <person name="Jarju S."/>
            <person name="Secka A."/>
            <person name="Antonio M."/>
            <person name="Oren A."/>
            <person name="Chaudhuri R.R."/>
            <person name="La Ragione R."/>
            <person name="Hildebrand F."/>
            <person name="Pallen M.J."/>
        </authorList>
    </citation>
    <scope>NUCLEOTIDE SEQUENCE</scope>
    <source>
        <strain evidence="3">ChiBcec1-1093</strain>
    </source>
</reference>
<feature type="compositionally biased region" description="Acidic residues" evidence="1">
    <location>
        <begin position="131"/>
        <end position="172"/>
    </location>
</feature>
<gene>
    <name evidence="3" type="ORF">IAA17_09550</name>
</gene>
<evidence type="ECO:0000313" key="3">
    <source>
        <dbReference type="EMBL" id="HIZ80016.1"/>
    </source>
</evidence>
<reference evidence="3" key="2">
    <citation type="submission" date="2021-04" db="EMBL/GenBank/DDBJ databases">
        <authorList>
            <person name="Gilroy R."/>
        </authorList>
    </citation>
    <scope>NUCLEOTIDE SEQUENCE</scope>
    <source>
        <strain evidence="3">ChiBcec1-1093</strain>
    </source>
</reference>
<evidence type="ECO:0000259" key="2">
    <source>
        <dbReference type="Pfam" id="PF07929"/>
    </source>
</evidence>
<dbReference type="Proteomes" id="UP000824101">
    <property type="component" value="Unassembled WGS sequence"/>
</dbReference>
<accession>A0A9D2K644</accession>
<dbReference type="AlphaFoldDB" id="A0A9D2K644"/>
<dbReference type="EMBL" id="DXBC01000152">
    <property type="protein sequence ID" value="HIZ80016.1"/>
    <property type="molecule type" value="Genomic_DNA"/>
</dbReference>
<proteinExistence type="predicted"/>
<name>A0A9D2K644_9FIRM</name>
<feature type="domain" description="Plasmid pRiA4b Orf3-like" evidence="2">
    <location>
        <begin position="16"/>
        <end position="166"/>
    </location>
</feature>
<protein>
    <submittedName>
        <fullName evidence="3">Plasmid pRiA4b ORF-3 family protein</fullName>
    </submittedName>
</protein>
<dbReference type="Gene3D" id="3.10.290.30">
    <property type="entry name" value="MM3350-like"/>
    <property type="match status" value="1"/>
</dbReference>
<organism evidence="3 4">
    <name type="scientific">Candidatus Lachnoclostridium stercorigallinarum</name>
    <dbReference type="NCBI Taxonomy" id="2838634"/>
    <lineage>
        <taxon>Bacteria</taxon>
        <taxon>Bacillati</taxon>
        <taxon>Bacillota</taxon>
        <taxon>Clostridia</taxon>
        <taxon>Lachnospirales</taxon>
        <taxon>Lachnospiraceae</taxon>
    </lineage>
</organism>
<comment type="caution">
    <text evidence="3">The sequence shown here is derived from an EMBL/GenBank/DDBJ whole genome shotgun (WGS) entry which is preliminary data.</text>
</comment>
<sequence length="478" mass="55916">MEYKKYTLYVEPIDGPGMSRTLEIGGNKTLDDLSEAILDAWEFDHSHLYMFSVTRKPYDPDGFYHPSYEERKSAACVSLDSLGLKSRRKILYLYDFGDDWMFYVTVKRVESVEEEPPVRVIQSAGQLEQYPDWDEDDWGGEDWDEEDWDEEDRDEEDWDEEDWDEENRAEEDWDDGGELRIEFEGTPDPVLDSLLEEMPAIYQSVWLQLATEEFGVAGDEEVGLFKEMEKAGLLEMAEIPEGLLLKVKKGTKDPGSYPWIKDLGKRLEKERMLASFTLAYGVIEEEELCRLCSEAGPYGFGPRKEFEELAGRMKKHGMFCTAEKDGKSCVSFFPPDVTETVLKQRENYPVKWYREWNDEELSILCEGQWTDAFPVYNQTFAFLAWDCGWDPDDANWFLRMAVLCVAAGWTEDEFFRWVQDGLEENGLRLTKRIRKQLGKFRRQFPSAVLKGYTWEEYEKEKVGDGRQMTLFDEELPFS</sequence>
<dbReference type="Pfam" id="PF07929">
    <property type="entry name" value="PRiA4_ORF3"/>
    <property type="match status" value="1"/>
</dbReference>
<evidence type="ECO:0000256" key="1">
    <source>
        <dbReference type="SAM" id="MobiDB-lite"/>
    </source>
</evidence>
<feature type="region of interest" description="Disordered" evidence="1">
    <location>
        <begin position="115"/>
        <end position="172"/>
    </location>
</feature>
<dbReference type="InterPro" id="IPR024047">
    <property type="entry name" value="MM3350-like_sf"/>
</dbReference>
<dbReference type="SUPFAM" id="SSF159941">
    <property type="entry name" value="MM3350-like"/>
    <property type="match status" value="1"/>
</dbReference>
<evidence type="ECO:0000313" key="4">
    <source>
        <dbReference type="Proteomes" id="UP000824101"/>
    </source>
</evidence>
<dbReference type="InterPro" id="IPR012912">
    <property type="entry name" value="Plasmid_pRiA4b_Orf3-like"/>
</dbReference>